<organism evidence="3 4">
    <name type="scientific">Arenimonas soli</name>
    <dbReference type="NCBI Taxonomy" id="2269504"/>
    <lineage>
        <taxon>Bacteria</taxon>
        <taxon>Pseudomonadati</taxon>
        <taxon>Pseudomonadota</taxon>
        <taxon>Gammaproteobacteria</taxon>
        <taxon>Lysobacterales</taxon>
        <taxon>Lysobacteraceae</taxon>
        <taxon>Arenimonas</taxon>
    </lineage>
</organism>
<feature type="domain" description="EamA" evidence="2">
    <location>
        <begin position="8"/>
        <end position="140"/>
    </location>
</feature>
<keyword evidence="1" id="KW-0812">Transmembrane</keyword>
<dbReference type="RefSeq" id="WP_188659772.1">
    <property type="nucleotide sequence ID" value="NZ_BMKC01000001.1"/>
</dbReference>
<feature type="transmembrane region" description="Helical" evidence="1">
    <location>
        <begin position="96"/>
        <end position="114"/>
    </location>
</feature>
<name>A0ABQ1H937_9GAMM</name>
<dbReference type="InterPro" id="IPR000620">
    <property type="entry name" value="EamA_dom"/>
</dbReference>
<protein>
    <submittedName>
        <fullName evidence="3">Membrane protein</fullName>
    </submittedName>
</protein>
<sequence>MSSPSNLRGIVAMLLAVGFFSLMDGGLKQLAGHYPPMQVAALRGLSGLPLVVAWVIATGTLVGLLKIRWPLHLLRAGLSIMMLTAFAFALRQMPMTTAYTIFFVAPLLITALSVPMLGEHVGPRRWAAIAVGLVGVLVVLRPTGEGLFGWAGLAVVAAAAGYSLSAIMVRVLHRTDSSQSMVFWMLAMTAVGASLLALPGWVPLRMADAWVIAGVGVTGFLGQVAITEAFRSGEASVVAPFEYSALAWGLGLDLVIWGVLPDRWTFFGAGIIVASGLYMVHRERVLGRRRAT</sequence>
<feature type="transmembrane region" description="Helical" evidence="1">
    <location>
        <begin position="238"/>
        <end position="258"/>
    </location>
</feature>
<keyword evidence="4" id="KW-1185">Reference proteome</keyword>
<evidence type="ECO:0000256" key="1">
    <source>
        <dbReference type="SAM" id="Phobius"/>
    </source>
</evidence>
<dbReference type="Pfam" id="PF00892">
    <property type="entry name" value="EamA"/>
    <property type="match status" value="2"/>
</dbReference>
<dbReference type="SUPFAM" id="SSF103481">
    <property type="entry name" value="Multidrug resistance efflux transporter EmrE"/>
    <property type="match status" value="2"/>
</dbReference>
<dbReference type="EMBL" id="BMKC01000001">
    <property type="protein sequence ID" value="GGA66321.1"/>
    <property type="molecule type" value="Genomic_DNA"/>
</dbReference>
<proteinExistence type="predicted"/>
<dbReference type="InterPro" id="IPR037185">
    <property type="entry name" value="EmrE-like"/>
</dbReference>
<evidence type="ECO:0000259" key="2">
    <source>
        <dbReference type="Pfam" id="PF00892"/>
    </source>
</evidence>
<dbReference type="PANTHER" id="PTHR22911">
    <property type="entry name" value="ACYL-MALONYL CONDENSING ENZYME-RELATED"/>
    <property type="match status" value="1"/>
</dbReference>
<evidence type="ECO:0000313" key="3">
    <source>
        <dbReference type="EMBL" id="GGA66321.1"/>
    </source>
</evidence>
<gene>
    <name evidence="3" type="ORF">GCM10011521_00510</name>
</gene>
<feature type="transmembrane region" description="Helical" evidence="1">
    <location>
        <begin position="72"/>
        <end position="90"/>
    </location>
</feature>
<feature type="transmembrane region" description="Helical" evidence="1">
    <location>
        <begin position="207"/>
        <end position="226"/>
    </location>
</feature>
<comment type="caution">
    <text evidence="3">The sequence shown here is derived from an EMBL/GenBank/DDBJ whole genome shotgun (WGS) entry which is preliminary data.</text>
</comment>
<feature type="transmembrane region" description="Helical" evidence="1">
    <location>
        <begin position="47"/>
        <end position="65"/>
    </location>
</feature>
<feature type="transmembrane region" description="Helical" evidence="1">
    <location>
        <begin position="264"/>
        <end position="280"/>
    </location>
</feature>
<feature type="transmembrane region" description="Helical" evidence="1">
    <location>
        <begin position="7"/>
        <end position="27"/>
    </location>
</feature>
<dbReference type="Gene3D" id="1.10.3730.20">
    <property type="match status" value="1"/>
</dbReference>
<feature type="transmembrane region" description="Helical" evidence="1">
    <location>
        <begin position="181"/>
        <end position="201"/>
    </location>
</feature>
<feature type="domain" description="EamA" evidence="2">
    <location>
        <begin position="151"/>
        <end position="275"/>
    </location>
</feature>
<dbReference type="Proteomes" id="UP000623419">
    <property type="component" value="Unassembled WGS sequence"/>
</dbReference>
<reference evidence="4" key="1">
    <citation type="journal article" date="2019" name="Int. J. Syst. Evol. Microbiol.">
        <title>The Global Catalogue of Microorganisms (GCM) 10K type strain sequencing project: providing services to taxonomists for standard genome sequencing and annotation.</title>
        <authorList>
            <consortium name="The Broad Institute Genomics Platform"/>
            <consortium name="The Broad Institute Genome Sequencing Center for Infectious Disease"/>
            <person name="Wu L."/>
            <person name="Ma J."/>
        </authorList>
    </citation>
    <scope>NUCLEOTIDE SEQUENCE [LARGE SCALE GENOMIC DNA]</scope>
    <source>
        <strain evidence="4">CGMCC 1.15905</strain>
    </source>
</reference>
<evidence type="ECO:0000313" key="4">
    <source>
        <dbReference type="Proteomes" id="UP000623419"/>
    </source>
</evidence>
<keyword evidence="1" id="KW-0472">Membrane</keyword>
<accession>A0ABQ1H937</accession>
<dbReference type="PANTHER" id="PTHR22911:SF103">
    <property type="entry name" value="BLR2811 PROTEIN"/>
    <property type="match status" value="1"/>
</dbReference>
<feature type="transmembrane region" description="Helical" evidence="1">
    <location>
        <begin position="126"/>
        <end position="144"/>
    </location>
</feature>
<keyword evidence="1" id="KW-1133">Transmembrane helix</keyword>
<feature type="transmembrane region" description="Helical" evidence="1">
    <location>
        <begin position="150"/>
        <end position="169"/>
    </location>
</feature>